<reference evidence="6 7" key="1">
    <citation type="journal article" date="2017" name="Int. J. Syst. Evol. Microbiol.">
        <title>Photobacterium alginatilyticum sp. nov., a marine bacterium isolated from bottom seawater.</title>
        <authorList>
            <person name="Wang X."/>
            <person name="Wang Y."/>
            <person name="Yang X."/>
            <person name="Sun H."/>
            <person name="Li B."/>
            <person name="Zhang X.H."/>
        </authorList>
    </citation>
    <scope>NUCLEOTIDE SEQUENCE [LARGE SCALE GENOMIC DNA]</scope>
    <source>
        <strain evidence="6 7">P03D4</strain>
    </source>
</reference>
<keyword evidence="4" id="KW-0804">Transcription</keyword>
<dbReference type="InterPro" id="IPR000847">
    <property type="entry name" value="LysR_HTH_N"/>
</dbReference>
<evidence type="ECO:0000256" key="4">
    <source>
        <dbReference type="ARBA" id="ARBA00023163"/>
    </source>
</evidence>
<comment type="similarity">
    <text evidence="1">Belongs to the LysR transcriptional regulatory family.</text>
</comment>
<organism evidence="6 7">
    <name type="scientific">Photobacterium alginatilyticum</name>
    <dbReference type="NCBI Taxonomy" id="1775171"/>
    <lineage>
        <taxon>Bacteria</taxon>
        <taxon>Pseudomonadati</taxon>
        <taxon>Pseudomonadota</taxon>
        <taxon>Gammaproteobacteria</taxon>
        <taxon>Vibrionales</taxon>
        <taxon>Vibrionaceae</taxon>
        <taxon>Photobacterium</taxon>
    </lineage>
</organism>
<dbReference type="InterPro" id="IPR058163">
    <property type="entry name" value="LysR-type_TF_proteobact-type"/>
</dbReference>
<dbReference type="InterPro" id="IPR005119">
    <property type="entry name" value="LysR_subst-bd"/>
</dbReference>
<evidence type="ECO:0000313" key="6">
    <source>
        <dbReference type="EMBL" id="NBI54258.1"/>
    </source>
</evidence>
<dbReference type="EMBL" id="RSEJ01000018">
    <property type="protein sequence ID" value="NBI54258.1"/>
    <property type="molecule type" value="Genomic_DNA"/>
</dbReference>
<dbReference type="SUPFAM" id="SSF46785">
    <property type="entry name" value="Winged helix' DNA-binding domain"/>
    <property type="match status" value="1"/>
</dbReference>
<protein>
    <submittedName>
        <fullName evidence="6">LysR family transcriptional regulator</fullName>
    </submittedName>
</protein>
<dbReference type="PANTHER" id="PTHR30537:SF5">
    <property type="entry name" value="HTH-TYPE TRANSCRIPTIONAL ACTIVATOR TTDR-RELATED"/>
    <property type="match status" value="1"/>
</dbReference>
<keyword evidence="3" id="KW-0238">DNA-binding</keyword>
<evidence type="ECO:0000313" key="7">
    <source>
        <dbReference type="Proteomes" id="UP000738517"/>
    </source>
</evidence>
<dbReference type="InterPro" id="IPR036388">
    <property type="entry name" value="WH-like_DNA-bd_sf"/>
</dbReference>
<dbReference type="Gene3D" id="3.40.190.290">
    <property type="match status" value="1"/>
</dbReference>
<evidence type="ECO:0000256" key="2">
    <source>
        <dbReference type="ARBA" id="ARBA00023015"/>
    </source>
</evidence>
<feature type="domain" description="HTH lysR-type" evidence="5">
    <location>
        <begin position="1"/>
        <end position="59"/>
    </location>
</feature>
<comment type="caution">
    <text evidence="6">The sequence shown here is derived from an EMBL/GenBank/DDBJ whole genome shotgun (WGS) entry which is preliminary data.</text>
</comment>
<accession>A0ABW9YM31</accession>
<dbReference type="Proteomes" id="UP000738517">
    <property type="component" value="Unassembled WGS sequence"/>
</dbReference>
<dbReference type="Pfam" id="PF03466">
    <property type="entry name" value="LysR_substrate"/>
    <property type="match status" value="1"/>
</dbReference>
<dbReference type="PROSITE" id="PS50931">
    <property type="entry name" value="HTH_LYSR"/>
    <property type="match status" value="1"/>
</dbReference>
<dbReference type="Pfam" id="PF00126">
    <property type="entry name" value="HTH_1"/>
    <property type="match status" value="1"/>
</dbReference>
<evidence type="ECO:0000259" key="5">
    <source>
        <dbReference type="PROSITE" id="PS50931"/>
    </source>
</evidence>
<dbReference type="SUPFAM" id="SSF53850">
    <property type="entry name" value="Periplasmic binding protein-like II"/>
    <property type="match status" value="1"/>
</dbReference>
<dbReference type="CDD" id="cd08422">
    <property type="entry name" value="PBP2_CrgA_like"/>
    <property type="match status" value="1"/>
</dbReference>
<dbReference type="InterPro" id="IPR036390">
    <property type="entry name" value="WH_DNA-bd_sf"/>
</dbReference>
<dbReference type="PANTHER" id="PTHR30537">
    <property type="entry name" value="HTH-TYPE TRANSCRIPTIONAL REGULATOR"/>
    <property type="match status" value="1"/>
</dbReference>
<gene>
    <name evidence="6" type="ORF">EIZ48_17060</name>
</gene>
<evidence type="ECO:0000256" key="1">
    <source>
        <dbReference type="ARBA" id="ARBA00009437"/>
    </source>
</evidence>
<name>A0ABW9YM31_9GAMM</name>
<keyword evidence="7" id="KW-1185">Reference proteome</keyword>
<evidence type="ECO:0000256" key="3">
    <source>
        <dbReference type="ARBA" id="ARBA00023125"/>
    </source>
</evidence>
<sequence>MDKLKAMAIFVEIAEQGSMSAAARKLGVVNSVVSKNLTELETWLGRKLVYRSTRNMRLTQDGHKQLEHFRDILDRVNALDVHTDEETVQGEVKITAPIYLGHQLLVSHIPEFHRQYPLVKLHLELSDDFENMINEGFDVALRASQMLDSSFISRRLSDASLVVVASPDYISQYGVPSSPKALVKHQCLVEGALDSQRRWRFKNSRNEQVSVAVDGAVSTNSGTSIKQLCEAGLGIAQLPSFLVEESIASGKLVEVLPDYALSNFYLHLLYHQKGTRNLAVKAVVEYFVAKLSGKKY</sequence>
<dbReference type="Gene3D" id="1.10.10.10">
    <property type="entry name" value="Winged helix-like DNA-binding domain superfamily/Winged helix DNA-binding domain"/>
    <property type="match status" value="1"/>
</dbReference>
<keyword evidence="2" id="KW-0805">Transcription regulation</keyword>
<dbReference type="RefSeq" id="WP_160653918.1">
    <property type="nucleotide sequence ID" value="NZ_RSEJ01000018.1"/>
</dbReference>
<proteinExistence type="inferred from homology"/>